<accession>A0A345SVT2</accession>
<dbReference type="Pfam" id="PF10590">
    <property type="entry name" value="PNP_phzG_C"/>
    <property type="match status" value="1"/>
</dbReference>
<feature type="domain" description="Pyridoxine 5'-phosphate oxidase dimerisation C-terminal" evidence="2">
    <location>
        <begin position="55"/>
        <end position="84"/>
    </location>
</feature>
<gene>
    <name evidence="3" type="ORF">C7M71_010715</name>
</gene>
<name>A0A345SVT2_9ACTN</name>
<sequence length="85" mass="9525">MAERGRAVAGVRSGSGVRTWLRGLDVFSGPPAEFDPAATPTEPVELSVAWLSEPVEFFQAAKSRVHTRLRYEREGEAWQRHSLWS</sequence>
<comment type="similarity">
    <text evidence="1">Belongs to the pyridoxamine 5'-phosphate oxidase family.</text>
</comment>
<dbReference type="Gene3D" id="2.30.110.10">
    <property type="entry name" value="Electron Transport, Fmn-binding Protein, Chain A"/>
    <property type="match status" value="1"/>
</dbReference>
<dbReference type="Proteomes" id="UP000249340">
    <property type="component" value="Chromosome"/>
</dbReference>
<dbReference type="RefSeq" id="WP_111489577.1">
    <property type="nucleotide sequence ID" value="NZ_CP031264.1"/>
</dbReference>
<dbReference type="InterPro" id="IPR012349">
    <property type="entry name" value="Split_barrel_FMN-bd"/>
</dbReference>
<evidence type="ECO:0000256" key="1">
    <source>
        <dbReference type="ARBA" id="ARBA00007301"/>
    </source>
</evidence>
<organism evidence="3 4">
    <name type="scientific">Peterkaempfera bronchialis</name>
    <dbReference type="NCBI Taxonomy" id="2126346"/>
    <lineage>
        <taxon>Bacteria</taxon>
        <taxon>Bacillati</taxon>
        <taxon>Actinomycetota</taxon>
        <taxon>Actinomycetes</taxon>
        <taxon>Kitasatosporales</taxon>
        <taxon>Streptomycetaceae</taxon>
        <taxon>Peterkaempfera</taxon>
    </lineage>
</organism>
<dbReference type="EMBL" id="CP031264">
    <property type="protein sequence ID" value="AXI77837.1"/>
    <property type="molecule type" value="Genomic_DNA"/>
</dbReference>
<dbReference type="OrthoDB" id="9780392at2"/>
<dbReference type="AlphaFoldDB" id="A0A345SVT2"/>
<proteinExistence type="inferred from homology"/>
<protein>
    <recommendedName>
        <fullName evidence="2">Pyridoxine 5'-phosphate oxidase dimerisation C-terminal domain-containing protein</fullName>
    </recommendedName>
</protein>
<keyword evidence="4" id="KW-1185">Reference proteome</keyword>
<evidence type="ECO:0000259" key="2">
    <source>
        <dbReference type="Pfam" id="PF10590"/>
    </source>
</evidence>
<evidence type="ECO:0000313" key="4">
    <source>
        <dbReference type="Proteomes" id="UP000249340"/>
    </source>
</evidence>
<evidence type="ECO:0000313" key="3">
    <source>
        <dbReference type="EMBL" id="AXI77837.1"/>
    </source>
</evidence>
<dbReference type="InterPro" id="IPR019576">
    <property type="entry name" value="Pyridoxamine_oxidase_dimer_C"/>
</dbReference>
<reference evidence="4" key="1">
    <citation type="submission" date="2018-07" db="EMBL/GenBank/DDBJ databases">
        <title>Streptacidiphilus bronchialis DSM 106435 chromosome.</title>
        <authorList>
            <person name="Batra D."/>
            <person name="Gulvik C.A."/>
        </authorList>
    </citation>
    <scope>NUCLEOTIDE SEQUENCE [LARGE SCALE GENOMIC DNA]</scope>
    <source>
        <strain evidence="4">DSM 106435</strain>
    </source>
</reference>
<dbReference type="KEGG" id="stri:C7M71_010715"/>